<keyword evidence="1" id="KW-0812">Transmembrane</keyword>
<accession>A0A927F8N9</accession>
<keyword evidence="3" id="KW-1185">Reference proteome</keyword>
<dbReference type="EMBL" id="JACYFG010000023">
    <property type="protein sequence ID" value="MBD5779935.1"/>
    <property type="molecule type" value="Genomic_DNA"/>
</dbReference>
<sequence>MKIKELLLLIATFCIVPSLQVTPALVTMFAIDSFALVTILLGIYSFASGFLTMIVAVAVTKERTKKKLLYLFGCTIGSWIAIYIIVDWIRNWGTVAESVWFLSAIIGSSIVLAHNFKEINKPNQAVQATSASARRLT</sequence>
<evidence type="ECO:0000313" key="2">
    <source>
        <dbReference type="EMBL" id="MBD5779935.1"/>
    </source>
</evidence>
<feature type="transmembrane region" description="Helical" evidence="1">
    <location>
        <begin position="34"/>
        <end position="56"/>
    </location>
</feature>
<dbReference type="Proteomes" id="UP000622317">
    <property type="component" value="Unassembled WGS sequence"/>
</dbReference>
<name>A0A927F8N9_9BACT</name>
<dbReference type="RefSeq" id="WP_191617066.1">
    <property type="nucleotide sequence ID" value="NZ_JACYFG010000023.1"/>
</dbReference>
<evidence type="ECO:0000256" key="1">
    <source>
        <dbReference type="SAM" id="Phobius"/>
    </source>
</evidence>
<keyword evidence="1" id="KW-1133">Transmembrane helix</keyword>
<evidence type="ECO:0000313" key="3">
    <source>
        <dbReference type="Proteomes" id="UP000622317"/>
    </source>
</evidence>
<proteinExistence type="predicted"/>
<feature type="transmembrane region" description="Helical" evidence="1">
    <location>
        <begin position="98"/>
        <end position="116"/>
    </location>
</feature>
<keyword evidence="1" id="KW-0472">Membrane</keyword>
<feature type="transmembrane region" description="Helical" evidence="1">
    <location>
        <begin position="68"/>
        <end position="86"/>
    </location>
</feature>
<protein>
    <submittedName>
        <fullName evidence="2">Uncharacterized protein</fullName>
    </submittedName>
</protein>
<comment type="caution">
    <text evidence="2">The sequence shown here is derived from an EMBL/GenBank/DDBJ whole genome shotgun (WGS) entry which is preliminary data.</text>
</comment>
<organism evidence="2 3">
    <name type="scientific">Pelagicoccus enzymogenes</name>
    <dbReference type="NCBI Taxonomy" id="2773457"/>
    <lineage>
        <taxon>Bacteria</taxon>
        <taxon>Pseudomonadati</taxon>
        <taxon>Verrucomicrobiota</taxon>
        <taxon>Opitutia</taxon>
        <taxon>Puniceicoccales</taxon>
        <taxon>Pelagicoccaceae</taxon>
        <taxon>Pelagicoccus</taxon>
    </lineage>
</organism>
<gene>
    <name evidence="2" type="ORF">IEN85_10585</name>
</gene>
<reference evidence="2" key="1">
    <citation type="submission" date="2020-09" db="EMBL/GenBank/DDBJ databases">
        <title>Pelagicoccus enzymogenes sp. nov. with an EPS production, isolated from marine sediment.</title>
        <authorList>
            <person name="Feng X."/>
        </authorList>
    </citation>
    <scope>NUCLEOTIDE SEQUENCE</scope>
    <source>
        <strain evidence="2">NFK12</strain>
    </source>
</reference>
<dbReference type="AlphaFoldDB" id="A0A927F8N9"/>